<evidence type="ECO:0000256" key="4">
    <source>
        <dbReference type="ARBA" id="ARBA00022737"/>
    </source>
</evidence>
<dbReference type="PANTHER" id="PTHR47053">
    <property type="entry name" value="MUREIN DD-ENDOPEPTIDASE MEPH-RELATED"/>
    <property type="match status" value="1"/>
</dbReference>
<dbReference type="PROSITE" id="PS51935">
    <property type="entry name" value="NLPC_P60"/>
    <property type="match status" value="1"/>
</dbReference>
<dbReference type="PROSITE" id="PS51782">
    <property type="entry name" value="LYSM"/>
    <property type="match status" value="1"/>
</dbReference>
<keyword evidence="4" id="KW-0677">Repeat</keyword>
<evidence type="ECO:0000256" key="7">
    <source>
        <dbReference type="SAM" id="MobiDB-lite"/>
    </source>
</evidence>
<evidence type="ECO:0000256" key="2">
    <source>
        <dbReference type="ARBA" id="ARBA00022670"/>
    </source>
</evidence>
<name>A0A1G6NBB9_9BACL</name>
<feature type="chain" id="PRO_5011591372" evidence="8">
    <location>
        <begin position="29"/>
        <end position="301"/>
    </location>
</feature>
<feature type="compositionally biased region" description="Basic and acidic residues" evidence="7">
    <location>
        <begin position="30"/>
        <end position="48"/>
    </location>
</feature>
<keyword evidence="12" id="KW-1185">Reference proteome</keyword>
<evidence type="ECO:0000256" key="5">
    <source>
        <dbReference type="ARBA" id="ARBA00022801"/>
    </source>
</evidence>
<organism evidence="11 12">
    <name type="scientific">Melghirimyces thermohalophilus</name>
    <dbReference type="NCBI Taxonomy" id="1236220"/>
    <lineage>
        <taxon>Bacteria</taxon>
        <taxon>Bacillati</taxon>
        <taxon>Bacillota</taxon>
        <taxon>Bacilli</taxon>
        <taxon>Bacillales</taxon>
        <taxon>Thermoactinomycetaceae</taxon>
        <taxon>Melghirimyces</taxon>
    </lineage>
</organism>
<dbReference type="Gene3D" id="3.10.350.10">
    <property type="entry name" value="LysM domain"/>
    <property type="match status" value="1"/>
</dbReference>
<evidence type="ECO:0000256" key="1">
    <source>
        <dbReference type="ARBA" id="ARBA00007074"/>
    </source>
</evidence>
<keyword evidence="3 8" id="KW-0732">Signal</keyword>
<protein>
    <submittedName>
        <fullName evidence="11">LysM domain-containing protein</fullName>
    </submittedName>
</protein>
<dbReference type="InterPro" id="IPR038765">
    <property type="entry name" value="Papain-like_cys_pep_sf"/>
</dbReference>
<dbReference type="RefSeq" id="WP_176757937.1">
    <property type="nucleotide sequence ID" value="NZ_FMZA01000012.1"/>
</dbReference>
<evidence type="ECO:0000313" key="12">
    <source>
        <dbReference type="Proteomes" id="UP000199387"/>
    </source>
</evidence>
<keyword evidence="5" id="KW-0378">Hydrolase</keyword>
<evidence type="ECO:0000313" key="11">
    <source>
        <dbReference type="EMBL" id="SDC64717.1"/>
    </source>
</evidence>
<accession>A0A1G6NBB9</accession>
<sequence length="301" mass="32017">MVIHPRRKVMTTLTLAGSLLWGTQSADAAVRSEGETEKQKVRDQRGNTEETVSQEQVAPQKMEYHVISSGIRMHMGAAGDSSSQAAQVGTSNRFHVVEKGETLGQIALKYGLELDGLIQLNPQIADPDVIQVGEQIRLSGKVKGSGSVEVAGESGSAETKGAVTLSSADESGAADGHVDAQASAVIREAQAQLDGAYSHGANGPNRFDCSGFTQFVFQQVGIDLPRTSSAQASVGVSVDGELRVGDLLFFRTGGGGISHVSIYMGDGKMIHATNPEEDVTINRLDEDYWSERYVSARRVLP</sequence>
<dbReference type="SUPFAM" id="SSF54106">
    <property type="entry name" value="LysM domain"/>
    <property type="match status" value="1"/>
</dbReference>
<evidence type="ECO:0000259" key="10">
    <source>
        <dbReference type="PROSITE" id="PS51935"/>
    </source>
</evidence>
<dbReference type="InterPro" id="IPR000064">
    <property type="entry name" value="NLP_P60_dom"/>
</dbReference>
<evidence type="ECO:0000256" key="8">
    <source>
        <dbReference type="SAM" id="SignalP"/>
    </source>
</evidence>
<dbReference type="EMBL" id="FMZA01000012">
    <property type="protein sequence ID" value="SDC64717.1"/>
    <property type="molecule type" value="Genomic_DNA"/>
</dbReference>
<keyword evidence="6" id="KW-0788">Thiol protease</keyword>
<dbReference type="SUPFAM" id="SSF54001">
    <property type="entry name" value="Cysteine proteinases"/>
    <property type="match status" value="1"/>
</dbReference>
<evidence type="ECO:0000256" key="3">
    <source>
        <dbReference type="ARBA" id="ARBA00022729"/>
    </source>
</evidence>
<comment type="similarity">
    <text evidence="1">Belongs to the peptidase C40 family.</text>
</comment>
<evidence type="ECO:0000259" key="9">
    <source>
        <dbReference type="PROSITE" id="PS51782"/>
    </source>
</evidence>
<feature type="signal peptide" evidence="8">
    <location>
        <begin position="1"/>
        <end position="28"/>
    </location>
</feature>
<dbReference type="InterPro" id="IPR036779">
    <property type="entry name" value="LysM_dom_sf"/>
</dbReference>
<evidence type="ECO:0000256" key="6">
    <source>
        <dbReference type="ARBA" id="ARBA00022807"/>
    </source>
</evidence>
<proteinExistence type="inferred from homology"/>
<dbReference type="AlphaFoldDB" id="A0A1G6NBB9"/>
<dbReference type="GO" id="GO:0006508">
    <property type="term" value="P:proteolysis"/>
    <property type="evidence" value="ECO:0007669"/>
    <property type="project" value="UniProtKB-KW"/>
</dbReference>
<dbReference type="Proteomes" id="UP000199387">
    <property type="component" value="Unassembled WGS sequence"/>
</dbReference>
<dbReference type="STRING" id="1236220.SAMN04488112_11271"/>
<dbReference type="Pfam" id="PF00877">
    <property type="entry name" value="NLPC_P60"/>
    <property type="match status" value="1"/>
</dbReference>
<dbReference type="Gene3D" id="3.90.1720.10">
    <property type="entry name" value="endopeptidase domain like (from Nostoc punctiforme)"/>
    <property type="match status" value="1"/>
</dbReference>
<dbReference type="Pfam" id="PF01476">
    <property type="entry name" value="LysM"/>
    <property type="match status" value="1"/>
</dbReference>
<feature type="domain" description="LysM" evidence="9">
    <location>
        <begin position="93"/>
        <end position="138"/>
    </location>
</feature>
<dbReference type="InterPro" id="IPR051202">
    <property type="entry name" value="Peptidase_C40"/>
</dbReference>
<dbReference type="CDD" id="cd00118">
    <property type="entry name" value="LysM"/>
    <property type="match status" value="1"/>
</dbReference>
<dbReference type="InterPro" id="IPR018392">
    <property type="entry name" value="LysM"/>
</dbReference>
<dbReference type="GO" id="GO:0008234">
    <property type="term" value="F:cysteine-type peptidase activity"/>
    <property type="evidence" value="ECO:0007669"/>
    <property type="project" value="UniProtKB-KW"/>
</dbReference>
<dbReference type="SMART" id="SM00257">
    <property type="entry name" value="LysM"/>
    <property type="match status" value="1"/>
</dbReference>
<feature type="region of interest" description="Disordered" evidence="7">
    <location>
        <begin position="30"/>
        <end position="50"/>
    </location>
</feature>
<dbReference type="PANTHER" id="PTHR47053:SF1">
    <property type="entry name" value="MUREIN DD-ENDOPEPTIDASE MEPH-RELATED"/>
    <property type="match status" value="1"/>
</dbReference>
<keyword evidence="2" id="KW-0645">Protease</keyword>
<reference evidence="11 12" key="1">
    <citation type="submission" date="2016-10" db="EMBL/GenBank/DDBJ databases">
        <authorList>
            <person name="de Groot N.N."/>
        </authorList>
    </citation>
    <scope>NUCLEOTIDE SEQUENCE [LARGE SCALE GENOMIC DNA]</scope>
    <source>
        <strain evidence="11 12">DSM 45514</strain>
    </source>
</reference>
<feature type="domain" description="NlpC/P60" evidence="10">
    <location>
        <begin position="179"/>
        <end position="300"/>
    </location>
</feature>
<gene>
    <name evidence="11" type="ORF">SAMN04488112_11271</name>
</gene>